<dbReference type="Proteomes" id="UP000012024">
    <property type="component" value="Unassembled WGS sequence"/>
</dbReference>
<feature type="transmembrane region" description="Helical" evidence="2">
    <location>
        <begin position="12"/>
        <end position="31"/>
    </location>
</feature>
<dbReference type="CDD" id="cd03402">
    <property type="entry name" value="SPFH_like_u2"/>
    <property type="match status" value="1"/>
</dbReference>
<evidence type="ECO:0000313" key="4">
    <source>
        <dbReference type="EMBL" id="EMQ95393.1"/>
    </source>
</evidence>
<comment type="subcellular location">
    <subcellularLocation>
        <location evidence="1">Membrane</location>
        <topology evidence="1">Single-pass membrane protein</topology>
    </subcellularLocation>
</comment>
<gene>
    <name evidence="4" type="ORF">D778_02487</name>
</gene>
<evidence type="ECO:0000256" key="1">
    <source>
        <dbReference type="ARBA" id="ARBA00004167"/>
    </source>
</evidence>
<evidence type="ECO:0000313" key="5">
    <source>
        <dbReference type="Proteomes" id="UP000012024"/>
    </source>
</evidence>
<dbReference type="Gene3D" id="3.30.479.30">
    <property type="entry name" value="Band 7 domain"/>
    <property type="match status" value="1"/>
</dbReference>
<dbReference type="GeneID" id="98640985"/>
<organism evidence="4 5">
    <name type="scientific">Xanthomarina gelatinilytica</name>
    <dbReference type="NCBI Taxonomy" id="1137281"/>
    <lineage>
        <taxon>Bacteria</taxon>
        <taxon>Pseudomonadati</taxon>
        <taxon>Bacteroidota</taxon>
        <taxon>Flavobacteriia</taxon>
        <taxon>Flavobacteriales</taxon>
        <taxon>Flavobacteriaceae</taxon>
        <taxon>Xanthomarina</taxon>
    </lineage>
</organism>
<sequence>MKEEKIIVPANGYLMLFVFLVLFIGGIAAVVAYKNPWFVLSIATALFIALGFIMVQPNNSRVLLLFGKYVGSIKKNGFYWTNPFYTKKKISLRASNFDSERLKVNDKLGNPVMISTILVWRVQNTYKAAFDVDNYENFVRVQTDAAVRKLASMYPYDNFADEGLAEDITLRSSVNEVSEALEKEIDERLSIAGIEVLEARIGYLAYAQEIANAMLKRQQATAIVAARHKIVEGAVSMVEMALEELSKKQIVDLDEERKAAMVSNLMVILCGDKDASPIVNAGTLNH</sequence>
<dbReference type="GO" id="GO:0006508">
    <property type="term" value="P:proteolysis"/>
    <property type="evidence" value="ECO:0007669"/>
    <property type="project" value="UniProtKB-KW"/>
</dbReference>
<keyword evidence="5" id="KW-1185">Reference proteome</keyword>
<dbReference type="EMBL" id="ANLA01000007">
    <property type="protein sequence ID" value="EMQ95393.1"/>
    <property type="molecule type" value="Genomic_DNA"/>
</dbReference>
<keyword evidence="4" id="KW-0378">Hydrolase</keyword>
<keyword evidence="4" id="KW-0645">Protease</keyword>
<proteinExistence type="predicted"/>
<keyword evidence="2" id="KW-1133">Transmembrane helix</keyword>
<dbReference type="InterPro" id="IPR036013">
    <property type="entry name" value="Band_7/SPFH_dom_sf"/>
</dbReference>
<dbReference type="GO" id="GO:0016020">
    <property type="term" value="C:membrane"/>
    <property type="evidence" value="ECO:0007669"/>
    <property type="project" value="UniProtKB-SubCell"/>
</dbReference>
<feature type="domain" description="Band 7" evidence="3">
    <location>
        <begin position="50"/>
        <end position="218"/>
    </location>
</feature>
<dbReference type="OrthoDB" id="9813479at2"/>
<dbReference type="AlphaFoldDB" id="M7NA95"/>
<keyword evidence="2" id="KW-0812">Transmembrane</keyword>
<dbReference type="RefSeq" id="WP_007648451.1">
    <property type="nucleotide sequence ID" value="NZ_ANLA01000007.1"/>
</dbReference>
<dbReference type="Pfam" id="PF01145">
    <property type="entry name" value="Band_7"/>
    <property type="match status" value="1"/>
</dbReference>
<dbReference type="PANTHER" id="PTHR43446:SF1">
    <property type="entry name" value="BAND 7 DOMAIN-CONTAINING PROTEIN"/>
    <property type="match status" value="1"/>
</dbReference>
<evidence type="ECO:0000256" key="2">
    <source>
        <dbReference type="SAM" id="Phobius"/>
    </source>
</evidence>
<protein>
    <submittedName>
        <fullName evidence="4">Membrane protease family protein</fullName>
    </submittedName>
</protein>
<name>M7NA95_9FLAO</name>
<comment type="caution">
    <text evidence="4">The sequence shown here is derived from an EMBL/GenBank/DDBJ whole genome shotgun (WGS) entry which is preliminary data.</text>
</comment>
<reference evidence="4 5" key="1">
    <citation type="submission" date="2012-12" db="EMBL/GenBank/DDBJ databases">
        <title>Genome assembly of Formosa sp. AK20.</title>
        <authorList>
            <person name="Kumar R."/>
            <person name="Khatri I."/>
            <person name="Vaidya B."/>
            <person name="Subramanian S."/>
            <person name="Pinnaka A."/>
        </authorList>
    </citation>
    <scope>NUCLEOTIDE SEQUENCE [LARGE SCALE GENOMIC DNA]</scope>
    <source>
        <strain evidence="4 5">AK20</strain>
    </source>
</reference>
<dbReference type="SUPFAM" id="SSF117892">
    <property type="entry name" value="Band 7/SPFH domain"/>
    <property type="match status" value="1"/>
</dbReference>
<dbReference type="SMART" id="SM00244">
    <property type="entry name" value="PHB"/>
    <property type="match status" value="1"/>
</dbReference>
<feature type="transmembrane region" description="Helical" evidence="2">
    <location>
        <begin position="37"/>
        <end position="55"/>
    </location>
</feature>
<accession>M7NA95</accession>
<dbReference type="eggNOG" id="COG0330">
    <property type="taxonomic scope" value="Bacteria"/>
</dbReference>
<keyword evidence="2" id="KW-0472">Membrane</keyword>
<evidence type="ECO:0000259" key="3">
    <source>
        <dbReference type="SMART" id="SM00244"/>
    </source>
</evidence>
<dbReference type="InterPro" id="IPR001107">
    <property type="entry name" value="Band_7"/>
</dbReference>
<dbReference type="PANTHER" id="PTHR43446">
    <property type="entry name" value="MEMBRANE PROTEIN-RELATED"/>
    <property type="match status" value="1"/>
</dbReference>
<dbReference type="PATRIC" id="fig|1137281.3.peg.1076"/>
<dbReference type="GO" id="GO:0008233">
    <property type="term" value="F:peptidase activity"/>
    <property type="evidence" value="ECO:0007669"/>
    <property type="project" value="UniProtKB-KW"/>
</dbReference>